<protein>
    <recommendedName>
        <fullName evidence="4">Peptidase M50 domain-containing protein</fullName>
    </recommendedName>
</protein>
<dbReference type="PANTHER" id="PTHR33471:SF1">
    <property type="entry name" value="OS01G0382700 PROTEIN"/>
    <property type="match status" value="1"/>
</dbReference>
<keyword evidence="3" id="KW-1185">Reference proteome</keyword>
<comment type="caution">
    <text evidence="2">The sequence shown here is derived from an EMBL/GenBank/DDBJ whole genome shotgun (WGS) entry which is preliminary data.</text>
</comment>
<keyword evidence="1" id="KW-0732">Signal</keyword>
<dbReference type="AlphaFoldDB" id="A0A835HJM2"/>
<accession>A0A835HJM2</accession>
<evidence type="ECO:0000313" key="3">
    <source>
        <dbReference type="Proteomes" id="UP000631114"/>
    </source>
</evidence>
<proteinExistence type="predicted"/>
<sequence length="186" mass="20068">MMFVCFLAFLLALAAFMVGLVEGKPFLGASVGYFSFLLLVGRALTHEAGHFLKAYLLGILPKGYTLSSLEALRSQGSLNVQAGTAFVDFEFLEETATAAYIFVCSHVMQVNTGKVSAKMLNNFSCIALAGVATEYLLFGCAEGGLSDIYQDSEETLQVATLQVVSRFQSHIPTNYPNTSPTHSPFP</sequence>
<gene>
    <name evidence="2" type="ORF">IFM89_038752</name>
</gene>
<dbReference type="PANTHER" id="PTHR33471">
    <property type="entry name" value="ATP-DEPENDENT ZINC METALLOPROTEASE-RELATED"/>
    <property type="match status" value="1"/>
</dbReference>
<feature type="chain" id="PRO_5032307075" description="Peptidase M50 domain-containing protein" evidence="1">
    <location>
        <begin position="24"/>
        <end position="186"/>
    </location>
</feature>
<reference evidence="2 3" key="1">
    <citation type="submission" date="2020-10" db="EMBL/GenBank/DDBJ databases">
        <title>The Coptis chinensis genome and diversification of protoberbering-type alkaloids.</title>
        <authorList>
            <person name="Wang B."/>
            <person name="Shu S."/>
            <person name="Song C."/>
            <person name="Liu Y."/>
        </authorList>
    </citation>
    <scope>NUCLEOTIDE SEQUENCE [LARGE SCALE GENOMIC DNA]</scope>
    <source>
        <strain evidence="2">HL-2020</strain>
        <tissue evidence="2">Leaf</tissue>
    </source>
</reference>
<dbReference type="OrthoDB" id="66620at2759"/>
<dbReference type="EMBL" id="JADFTS010000007">
    <property type="protein sequence ID" value="KAF9599532.1"/>
    <property type="molecule type" value="Genomic_DNA"/>
</dbReference>
<evidence type="ECO:0000313" key="2">
    <source>
        <dbReference type="EMBL" id="KAF9599532.1"/>
    </source>
</evidence>
<evidence type="ECO:0000256" key="1">
    <source>
        <dbReference type="SAM" id="SignalP"/>
    </source>
</evidence>
<dbReference type="Proteomes" id="UP000631114">
    <property type="component" value="Unassembled WGS sequence"/>
</dbReference>
<feature type="signal peptide" evidence="1">
    <location>
        <begin position="1"/>
        <end position="23"/>
    </location>
</feature>
<evidence type="ECO:0008006" key="4">
    <source>
        <dbReference type="Google" id="ProtNLM"/>
    </source>
</evidence>
<organism evidence="2 3">
    <name type="scientific">Coptis chinensis</name>
    <dbReference type="NCBI Taxonomy" id="261450"/>
    <lineage>
        <taxon>Eukaryota</taxon>
        <taxon>Viridiplantae</taxon>
        <taxon>Streptophyta</taxon>
        <taxon>Embryophyta</taxon>
        <taxon>Tracheophyta</taxon>
        <taxon>Spermatophyta</taxon>
        <taxon>Magnoliopsida</taxon>
        <taxon>Ranunculales</taxon>
        <taxon>Ranunculaceae</taxon>
        <taxon>Coptidoideae</taxon>
        <taxon>Coptis</taxon>
    </lineage>
</organism>
<name>A0A835HJM2_9MAGN</name>